<reference evidence="1 2" key="1">
    <citation type="journal article" date="2019" name="Sci. Rep.">
        <title>Orb-weaving spider Araneus ventricosus genome elucidates the spidroin gene catalogue.</title>
        <authorList>
            <person name="Kono N."/>
            <person name="Nakamura H."/>
            <person name="Ohtoshi R."/>
            <person name="Moran D.A.P."/>
            <person name="Shinohara A."/>
            <person name="Yoshida Y."/>
            <person name="Fujiwara M."/>
            <person name="Mori M."/>
            <person name="Tomita M."/>
            <person name="Arakawa K."/>
        </authorList>
    </citation>
    <scope>NUCLEOTIDE SEQUENCE [LARGE SCALE GENOMIC DNA]</scope>
</reference>
<dbReference type="Proteomes" id="UP000499080">
    <property type="component" value="Unassembled WGS sequence"/>
</dbReference>
<name>A0A4Y2UJD3_ARAVE</name>
<organism evidence="1 2">
    <name type="scientific">Araneus ventricosus</name>
    <name type="common">Orbweaver spider</name>
    <name type="synonym">Epeira ventricosa</name>
    <dbReference type="NCBI Taxonomy" id="182803"/>
    <lineage>
        <taxon>Eukaryota</taxon>
        <taxon>Metazoa</taxon>
        <taxon>Ecdysozoa</taxon>
        <taxon>Arthropoda</taxon>
        <taxon>Chelicerata</taxon>
        <taxon>Arachnida</taxon>
        <taxon>Araneae</taxon>
        <taxon>Araneomorphae</taxon>
        <taxon>Entelegynae</taxon>
        <taxon>Araneoidea</taxon>
        <taxon>Araneidae</taxon>
        <taxon>Araneus</taxon>
    </lineage>
</organism>
<evidence type="ECO:0000313" key="2">
    <source>
        <dbReference type="Proteomes" id="UP000499080"/>
    </source>
</evidence>
<gene>
    <name evidence="1" type="ORF">AVEN_86797_1</name>
</gene>
<dbReference type="EMBL" id="BGPR01036430">
    <property type="protein sequence ID" value="GBO11657.1"/>
    <property type="molecule type" value="Genomic_DNA"/>
</dbReference>
<dbReference type="PANTHER" id="PTHR46409:SF1">
    <property type="entry name" value="HTH PSQ-TYPE DOMAIN-CONTAINING PROTEIN"/>
    <property type="match status" value="1"/>
</dbReference>
<proteinExistence type="predicted"/>
<dbReference type="AlphaFoldDB" id="A0A4Y2UJD3"/>
<evidence type="ECO:0000313" key="1">
    <source>
        <dbReference type="EMBL" id="GBO11657.1"/>
    </source>
</evidence>
<accession>A0A4Y2UJD3</accession>
<dbReference type="OrthoDB" id="6766867at2759"/>
<comment type="caution">
    <text evidence="1">The sequence shown here is derived from an EMBL/GenBank/DDBJ whole genome shotgun (WGS) entry which is preliminary data.</text>
</comment>
<dbReference type="PANTHER" id="PTHR46409">
    <property type="entry name" value="HTH PSQ-TYPE DOMAIN-CONTAINING PROTEIN"/>
    <property type="match status" value="1"/>
</dbReference>
<sequence>MVCVSVIRKRASTTLSFRARGWNHNWAQKLPAILFTPIECTLCEMTNKKDLSTDQLYLMEICEAINCGHCRESLSKRNPGKVSYSRWPTTVNRILRLYM</sequence>
<protein>
    <submittedName>
        <fullName evidence="1">Uncharacterized protein</fullName>
    </submittedName>
</protein>
<keyword evidence="2" id="KW-1185">Reference proteome</keyword>